<keyword evidence="4" id="KW-0804">Transcription</keyword>
<dbReference type="OrthoDB" id="5954824at2759"/>
<dbReference type="GO" id="GO:0005634">
    <property type="term" value="C:nucleus"/>
    <property type="evidence" value="ECO:0007669"/>
    <property type="project" value="UniProtKB-SubCell"/>
</dbReference>
<reference evidence="9" key="1">
    <citation type="journal article" date="2020" name="Stud. Mycol.">
        <title>101 Dothideomycetes genomes: a test case for predicting lifestyles and emergence of pathogens.</title>
        <authorList>
            <person name="Haridas S."/>
            <person name="Albert R."/>
            <person name="Binder M."/>
            <person name="Bloem J."/>
            <person name="Labutti K."/>
            <person name="Salamov A."/>
            <person name="Andreopoulos B."/>
            <person name="Baker S."/>
            <person name="Barry K."/>
            <person name="Bills G."/>
            <person name="Bluhm B."/>
            <person name="Cannon C."/>
            <person name="Castanera R."/>
            <person name="Culley D."/>
            <person name="Daum C."/>
            <person name="Ezra D."/>
            <person name="Gonzalez J."/>
            <person name="Henrissat B."/>
            <person name="Kuo A."/>
            <person name="Liang C."/>
            <person name="Lipzen A."/>
            <person name="Lutzoni F."/>
            <person name="Magnuson J."/>
            <person name="Mondo S."/>
            <person name="Nolan M."/>
            <person name="Ohm R."/>
            <person name="Pangilinan J."/>
            <person name="Park H.-J."/>
            <person name="Ramirez L."/>
            <person name="Alfaro M."/>
            <person name="Sun H."/>
            <person name="Tritt A."/>
            <person name="Yoshinaga Y."/>
            <person name="Zwiers L.-H."/>
            <person name="Turgeon B."/>
            <person name="Goodwin S."/>
            <person name="Spatafora J."/>
            <person name="Crous P."/>
            <person name="Grigoriev I."/>
        </authorList>
    </citation>
    <scope>NUCLEOTIDE SEQUENCE</scope>
    <source>
        <strain evidence="9">CBS 110217</strain>
    </source>
</reference>
<evidence type="ECO:0000259" key="8">
    <source>
        <dbReference type="PROSITE" id="PS50039"/>
    </source>
</evidence>
<evidence type="ECO:0000313" key="10">
    <source>
        <dbReference type="Proteomes" id="UP000799777"/>
    </source>
</evidence>
<keyword evidence="5 6" id="KW-0539">Nucleus</keyword>
<dbReference type="PROSITE" id="PS00658">
    <property type="entry name" value="FORK_HEAD_2"/>
    <property type="match status" value="1"/>
</dbReference>
<organism evidence="9 10">
    <name type="scientific">Setomelanomma holmii</name>
    <dbReference type="NCBI Taxonomy" id="210430"/>
    <lineage>
        <taxon>Eukaryota</taxon>
        <taxon>Fungi</taxon>
        <taxon>Dikarya</taxon>
        <taxon>Ascomycota</taxon>
        <taxon>Pezizomycotina</taxon>
        <taxon>Dothideomycetes</taxon>
        <taxon>Pleosporomycetidae</taxon>
        <taxon>Pleosporales</taxon>
        <taxon>Pleosporineae</taxon>
        <taxon>Phaeosphaeriaceae</taxon>
        <taxon>Setomelanomma</taxon>
    </lineage>
</organism>
<dbReference type="Proteomes" id="UP000799777">
    <property type="component" value="Unassembled WGS sequence"/>
</dbReference>
<dbReference type="GO" id="GO:0000981">
    <property type="term" value="F:DNA-binding transcription factor activity, RNA polymerase II-specific"/>
    <property type="evidence" value="ECO:0007669"/>
    <property type="project" value="TreeGrafter"/>
</dbReference>
<evidence type="ECO:0000256" key="3">
    <source>
        <dbReference type="ARBA" id="ARBA00023125"/>
    </source>
</evidence>
<dbReference type="AlphaFoldDB" id="A0A9P4LLR5"/>
<name>A0A9P4LLR5_9PLEO</name>
<dbReference type="InterPro" id="IPR001766">
    <property type="entry name" value="Fork_head_dom"/>
</dbReference>
<evidence type="ECO:0000256" key="2">
    <source>
        <dbReference type="ARBA" id="ARBA00023015"/>
    </source>
</evidence>
<dbReference type="InterPro" id="IPR030456">
    <property type="entry name" value="TF_fork_head_CS_2"/>
</dbReference>
<dbReference type="PANTHER" id="PTHR45881:SF5">
    <property type="entry name" value="FORK-HEAD DOMAIN-CONTAINING PROTEIN"/>
    <property type="match status" value="1"/>
</dbReference>
<evidence type="ECO:0000256" key="4">
    <source>
        <dbReference type="ARBA" id="ARBA00023163"/>
    </source>
</evidence>
<evidence type="ECO:0000256" key="1">
    <source>
        <dbReference type="ARBA" id="ARBA00004123"/>
    </source>
</evidence>
<feature type="region of interest" description="Disordered" evidence="7">
    <location>
        <begin position="390"/>
        <end position="431"/>
    </location>
</feature>
<dbReference type="SUPFAM" id="SSF46785">
    <property type="entry name" value="Winged helix' DNA-binding domain"/>
    <property type="match status" value="1"/>
</dbReference>
<keyword evidence="2" id="KW-0805">Transcription regulation</keyword>
<gene>
    <name evidence="9" type="ORF">EK21DRAFT_101096</name>
</gene>
<accession>A0A9P4LLR5</accession>
<feature type="region of interest" description="Disordered" evidence="7">
    <location>
        <begin position="249"/>
        <end position="296"/>
    </location>
</feature>
<feature type="DNA-binding region" description="Fork-head" evidence="6">
    <location>
        <begin position="164"/>
        <end position="260"/>
    </location>
</feature>
<dbReference type="InterPro" id="IPR036388">
    <property type="entry name" value="WH-like_DNA-bd_sf"/>
</dbReference>
<feature type="compositionally biased region" description="Basic residues" evidence="7">
    <location>
        <begin position="254"/>
        <end position="269"/>
    </location>
</feature>
<proteinExistence type="predicted"/>
<keyword evidence="3 6" id="KW-0238">DNA-binding</keyword>
<dbReference type="InterPro" id="IPR036390">
    <property type="entry name" value="WH_DNA-bd_sf"/>
</dbReference>
<dbReference type="GO" id="GO:0000978">
    <property type="term" value="F:RNA polymerase II cis-regulatory region sequence-specific DNA binding"/>
    <property type="evidence" value="ECO:0007669"/>
    <property type="project" value="TreeGrafter"/>
</dbReference>
<evidence type="ECO:0000256" key="6">
    <source>
        <dbReference type="PROSITE-ProRule" id="PRU00089"/>
    </source>
</evidence>
<dbReference type="Pfam" id="PF00250">
    <property type="entry name" value="Forkhead"/>
    <property type="match status" value="1"/>
</dbReference>
<dbReference type="Gene3D" id="1.10.10.10">
    <property type="entry name" value="Winged helix-like DNA-binding domain superfamily/Winged helix DNA-binding domain"/>
    <property type="match status" value="1"/>
</dbReference>
<evidence type="ECO:0000256" key="7">
    <source>
        <dbReference type="SAM" id="MobiDB-lite"/>
    </source>
</evidence>
<dbReference type="SMART" id="SM00339">
    <property type="entry name" value="FH"/>
    <property type="match status" value="1"/>
</dbReference>
<feature type="region of interest" description="Disordered" evidence="7">
    <location>
        <begin position="126"/>
        <end position="152"/>
    </location>
</feature>
<dbReference type="EMBL" id="ML978200">
    <property type="protein sequence ID" value="KAF2029475.1"/>
    <property type="molecule type" value="Genomic_DNA"/>
</dbReference>
<dbReference type="PANTHER" id="PTHR45881">
    <property type="entry name" value="CHECKPOINT SUPPRESSOR 1-LIKE, ISOFORM A-RELATED"/>
    <property type="match status" value="1"/>
</dbReference>
<dbReference type="PROSITE" id="PS50039">
    <property type="entry name" value="FORK_HEAD_3"/>
    <property type="match status" value="1"/>
</dbReference>
<keyword evidence="10" id="KW-1185">Reference proteome</keyword>
<feature type="compositionally biased region" description="Polar residues" evidence="7">
    <location>
        <begin position="390"/>
        <end position="403"/>
    </location>
</feature>
<evidence type="ECO:0000313" key="9">
    <source>
        <dbReference type="EMBL" id="KAF2029475.1"/>
    </source>
</evidence>
<feature type="domain" description="Fork-head" evidence="8">
    <location>
        <begin position="164"/>
        <end position="260"/>
    </location>
</feature>
<comment type="caution">
    <text evidence="9">The sequence shown here is derived from an EMBL/GenBank/DDBJ whole genome shotgun (WGS) entry which is preliminary data.</text>
</comment>
<comment type="subcellular location">
    <subcellularLocation>
        <location evidence="1 6">Nucleus</location>
    </subcellularLocation>
</comment>
<evidence type="ECO:0000256" key="5">
    <source>
        <dbReference type="ARBA" id="ARBA00023242"/>
    </source>
</evidence>
<sequence>MSLDEPESMQWAAPNAFSVSQNRADYQVHDPITSSSEGFYPYVQNGMTYDDNFNLAYTPQYPTSSCPRSFAGLDLTGLPREVSMSDAYPPAAYQIDPAKHHDVSSLSDPGANDDYEHHYGAHIKYEDNSDYRSPYSDLTRASTPNDDPQKYSHDLGSGDFSVIDKEQPYAQLIYKALLEADNHTMILRDIYDWFRKYTDKASASETKGWQNSIRHNLSMNGAFEKVDQPCEESRKGFMWRLTEEALREGVKSTTRYRSKQPNKRGHRNHQPQPQRQASGAKGGQAARRSANLRRSRRMYEHCRNEPYISRSVPAAFDPSYHPDTVMPYPPSPYYESDDDFAYNTKHNHGLDFGSPMMNNGLDLFASSRPYNGPPMMHGLPMGESAYVLDQNPSEPLFTNSPSPTADEPRTPEAQGGWDEHLSLDAPGVLDDTVYQEYAG</sequence>
<protein>
    <recommendedName>
        <fullName evidence="8">Fork-head domain-containing protein</fullName>
    </recommendedName>
</protein>